<dbReference type="Pfam" id="PF04298">
    <property type="entry name" value="Zn_peptidase_2"/>
    <property type="match status" value="1"/>
</dbReference>
<organism evidence="2 3">
    <name type="scientific">Flavobacterium tiangeerense</name>
    <dbReference type="NCBI Taxonomy" id="459471"/>
    <lineage>
        <taxon>Bacteria</taxon>
        <taxon>Pseudomonadati</taxon>
        <taxon>Bacteroidota</taxon>
        <taxon>Flavobacteriia</taxon>
        <taxon>Flavobacteriales</taxon>
        <taxon>Flavobacteriaceae</taxon>
        <taxon>Flavobacterium</taxon>
    </lineage>
</organism>
<evidence type="ECO:0000256" key="1">
    <source>
        <dbReference type="SAM" id="Phobius"/>
    </source>
</evidence>
<protein>
    <recommendedName>
        <fullName evidence="4">Zinc metallopeptidase</fullName>
    </recommendedName>
</protein>
<keyword evidence="1" id="KW-1133">Transmembrane helix</keyword>
<dbReference type="InterPro" id="IPR007395">
    <property type="entry name" value="Zn_peptidase_2"/>
</dbReference>
<sequence length="253" mass="27801">MTLTKNGAEFAISLVTLIKNLKNKDMGMGYLILAGAIMLFSWLVSSRLKSKFEHYSKLHLQNGMTGAEIAEKMLADNGIRDVRVISTPGRLTDHYNPADKTVNLSEAVYNQRNAAASAVAAHECGHAVQHAVGYEWLTMRSKLVPVVSVASSYMQWILLAGILMIKTFPGLLLVGIIIFAATTLFSIVTLPVEYDASNRALAWLENKRMLTPQEQAGAKDSLKWAARTYVVAALGSIATLLYYISIYMGGRRD</sequence>
<proteinExistence type="predicted"/>
<evidence type="ECO:0000313" key="2">
    <source>
        <dbReference type="EMBL" id="TWI02433.1"/>
    </source>
</evidence>
<keyword evidence="1" id="KW-0472">Membrane</keyword>
<dbReference type="PANTHER" id="PTHR36434:SF1">
    <property type="entry name" value="MEMBRANE PROTEASE YUGP-RELATED"/>
    <property type="match status" value="1"/>
</dbReference>
<evidence type="ECO:0008006" key="4">
    <source>
        <dbReference type="Google" id="ProtNLM"/>
    </source>
</evidence>
<keyword evidence="3" id="KW-1185">Reference proteome</keyword>
<feature type="transmembrane region" description="Helical" evidence="1">
    <location>
        <begin position="171"/>
        <end position="192"/>
    </location>
</feature>
<reference evidence="2 3" key="1">
    <citation type="journal article" date="2015" name="Stand. Genomic Sci.">
        <title>Genomic Encyclopedia of Bacterial and Archaeal Type Strains, Phase III: the genomes of soil and plant-associated and newly described type strains.</title>
        <authorList>
            <person name="Whitman W.B."/>
            <person name="Woyke T."/>
            <person name="Klenk H.P."/>
            <person name="Zhou Y."/>
            <person name="Lilburn T.G."/>
            <person name="Beck B.J."/>
            <person name="De Vos P."/>
            <person name="Vandamme P."/>
            <person name="Eisen J.A."/>
            <person name="Garrity G."/>
            <person name="Hugenholtz P."/>
            <person name="Kyrpides N.C."/>
        </authorList>
    </citation>
    <scope>NUCLEOTIDE SEQUENCE [LARGE SCALE GENOMIC DNA]</scope>
    <source>
        <strain evidence="2 3">CGMCC 1.6847</strain>
    </source>
</reference>
<accession>A0ABY3FNC9</accession>
<dbReference type="Proteomes" id="UP000317519">
    <property type="component" value="Unassembled WGS sequence"/>
</dbReference>
<evidence type="ECO:0000313" key="3">
    <source>
        <dbReference type="Proteomes" id="UP000317519"/>
    </source>
</evidence>
<feature type="transmembrane region" description="Helical" evidence="1">
    <location>
        <begin position="143"/>
        <end position="165"/>
    </location>
</feature>
<dbReference type="EMBL" id="VLKO01000002">
    <property type="protein sequence ID" value="TWI02433.1"/>
    <property type="molecule type" value="Genomic_DNA"/>
</dbReference>
<gene>
    <name evidence="2" type="ORF">IQ05_00686</name>
</gene>
<feature type="transmembrane region" description="Helical" evidence="1">
    <location>
        <begin position="229"/>
        <end position="248"/>
    </location>
</feature>
<name>A0ABY3FNC9_9FLAO</name>
<keyword evidence="1" id="KW-0812">Transmembrane</keyword>
<dbReference type="PANTHER" id="PTHR36434">
    <property type="entry name" value="MEMBRANE PROTEASE YUGP-RELATED"/>
    <property type="match status" value="1"/>
</dbReference>
<comment type="caution">
    <text evidence="2">The sequence shown here is derived from an EMBL/GenBank/DDBJ whole genome shotgun (WGS) entry which is preliminary data.</text>
</comment>
<feature type="transmembrane region" description="Helical" evidence="1">
    <location>
        <begin position="27"/>
        <end position="44"/>
    </location>
</feature>